<dbReference type="Proteomes" id="UP001232156">
    <property type="component" value="Unassembled WGS sequence"/>
</dbReference>
<keyword evidence="9" id="KW-1185">Reference proteome</keyword>
<gene>
    <name evidence="8" type="ORF">Q8947_00060</name>
</gene>
<evidence type="ECO:0000313" key="8">
    <source>
        <dbReference type="EMBL" id="MDR4124385.1"/>
    </source>
</evidence>
<dbReference type="InterPro" id="IPR037185">
    <property type="entry name" value="EmrE-like"/>
</dbReference>
<evidence type="ECO:0000256" key="5">
    <source>
        <dbReference type="ARBA" id="ARBA00023136"/>
    </source>
</evidence>
<protein>
    <submittedName>
        <fullName evidence="8">DMT family transporter</fullName>
    </submittedName>
</protein>
<comment type="subcellular location">
    <subcellularLocation>
        <location evidence="1">Membrane</location>
        <topology evidence="1">Multi-pass membrane protein</topology>
    </subcellularLocation>
</comment>
<dbReference type="PANTHER" id="PTHR32322:SF2">
    <property type="entry name" value="EAMA DOMAIN-CONTAINING PROTEIN"/>
    <property type="match status" value="1"/>
</dbReference>
<feature type="transmembrane region" description="Helical" evidence="6">
    <location>
        <begin position="270"/>
        <end position="288"/>
    </location>
</feature>
<evidence type="ECO:0000256" key="6">
    <source>
        <dbReference type="SAM" id="Phobius"/>
    </source>
</evidence>
<dbReference type="InterPro" id="IPR000620">
    <property type="entry name" value="EamA_dom"/>
</dbReference>
<feature type="domain" description="EamA" evidence="7">
    <location>
        <begin position="152"/>
        <end position="285"/>
    </location>
</feature>
<evidence type="ECO:0000256" key="1">
    <source>
        <dbReference type="ARBA" id="ARBA00004141"/>
    </source>
</evidence>
<dbReference type="RefSeq" id="WP_347286137.1">
    <property type="nucleotide sequence ID" value="NZ_JAUZQE010000001.1"/>
</dbReference>
<feature type="transmembrane region" description="Helical" evidence="6">
    <location>
        <begin position="123"/>
        <end position="140"/>
    </location>
</feature>
<feature type="transmembrane region" description="Helical" evidence="6">
    <location>
        <begin position="245"/>
        <end position="264"/>
    </location>
</feature>
<feature type="transmembrane region" description="Helical" evidence="6">
    <location>
        <begin position="65"/>
        <end position="87"/>
    </location>
</feature>
<feature type="transmembrane region" description="Helical" evidence="6">
    <location>
        <begin position="146"/>
        <end position="167"/>
    </location>
</feature>
<feature type="transmembrane region" description="Helical" evidence="6">
    <location>
        <begin position="179"/>
        <end position="200"/>
    </location>
</feature>
<evidence type="ECO:0000256" key="2">
    <source>
        <dbReference type="ARBA" id="ARBA00007362"/>
    </source>
</evidence>
<dbReference type="Pfam" id="PF00892">
    <property type="entry name" value="EamA"/>
    <property type="match status" value="2"/>
</dbReference>
<evidence type="ECO:0000256" key="3">
    <source>
        <dbReference type="ARBA" id="ARBA00022692"/>
    </source>
</evidence>
<dbReference type="PANTHER" id="PTHR32322">
    <property type="entry name" value="INNER MEMBRANE TRANSPORTER"/>
    <property type="match status" value="1"/>
</dbReference>
<keyword evidence="4 6" id="KW-1133">Transmembrane helix</keyword>
<proteinExistence type="inferred from homology"/>
<evidence type="ECO:0000256" key="4">
    <source>
        <dbReference type="ARBA" id="ARBA00022989"/>
    </source>
</evidence>
<evidence type="ECO:0000313" key="9">
    <source>
        <dbReference type="Proteomes" id="UP001232156"/>
    </source>
</evidence>
<name>A0ABU1D1R0_9BURK</name>
<dbReference type="InterPro" id="IPR050638">
    <property type="entry name" value="AA-Vitamin_Transporters"/>
</dbReference>
<keyword evidence="5 6" id="KW-0472">Membrane</keyword>
<sequence>MYKAYVLLALTTLFWAGNSIAGKLAVGHVSPMMIVTLRWAAVMVALAVFMRPQLAADWKAIRPRLAYLLGLGALGFTVFSVALYYALTFTTAINTSILQGGMPLFVFAASFVLFSSRIVVEQFLGFLLSFVGVIVIAVRGELANLLSLNINFGDALMLGAIVAYGVYTAALRSKPAIHWASLMFALCLGATLVALPMLVLEAAGGGLIVPDLFGWAIIVYIVVFPSLLSQVFYIRAVELIGSNRAGLFINLLPVWGALLAVTLLGETFHLHHGVALALILLGIGLAEYGGRRLAAKG</sequence>
<feature type="transmembrane region" description="Helical" evidence="6">
    <location>
        <begin position="93"/>
        <end position="114"/>
    </location>
</feature>
<accession>A0ABU1D1R0</accession>
<comment type="similarity">
    <text evidence="2">Belongs to the EamA transporter family.</text>
</comment>
<comment type="caution">
    <text evidence="8">The sequence shown here is derived from an EMBL/GenBank/DDBJ whole genome shotgun (WGS) entry which is preliminary data.</text>
</comment>
<feature type="transmembrane region" description="Helical" evidence="6">
    <location>
        <begin position="212"/>
        <end position="233"/>
    </location>
</feature>
<dbReference type="SUPFAM" id="SSF103481">
    <property type="entry name" value="Multidrug resistance efflux transporter EmrE"/>
    <property type="match status" value="2"/>
</dbReference>
<reference evidence="8 9" key="1">
    <citation type="submission" date="2023-08" db="EMBL/GenBank/DDBJ databases">
        <title>Alcaligenaceae gen. nov., a novel taxon isolated from the sludge of Yixing Pesticide Factory.</title>
        <authorList>
            <person name="Ruan L."/>
        </authorList>
    </citation>
    <scope>NUCLEOTIDE SEQUENCE [LARGE SCALE GENOMIC DNA]</scope>
    <source>
        <strain evidence="8 9">LG-2</strain>
    </source>
</reference>
<feature type="transmembrane region" description="Helical" evidence="6">
    <location>
        <begin position="31"/>
        <end position="49"/>
    </location>
</feature>
<keyword evidence="3 6" id="KW-0812">Transmembrane</keyword>
<feature type="domain" description="EamA" evidence="7">
    <location>
        <begin position="4"/>
        <end position="137"/>
    </location>
</feature>
<evidence type="ECO:0000259" key="7">
    <source>
        <dbReference type="Pfam" id="PF00892"/>
    </source>
</evidence>
<organism evidence="8 9">
    <name type="scientific">Yanghanlia caeni</name>
    <dbReference type="NCBI Taxonomy" id="3064283"/>
    <lineage>
        <taxon>Bacteria</taxon>
        <taxon>Pseudomonadati</taxon>
        <taxon>Pseudomonadota</taxon>
        <taxon>Betaproteobacteria</taxon>
        <taxon>Burkholderiales</taxon>
        <taxon>Alcaligenaceae</taxon>
        <taxon>Yanghanlia</taxon>
    </lineage>
</organism>
<dbReference type="EMBL" id="JAUZQE010000001">
    <property type="protein sequence ID" value="MDR4124385.1"/>
    <property type="molecule type" value="Genomic_DNA"/>
</dbReference>